<feature type="transmembrane region" description="Helical" evidence="2">
    <location>
        <begin position="55"/>
        <end position="76"/>
    </location>
</feature>
<reference evidence="4" key="1">
    <citation type="journal article" date="2017" name="Nat. Microbiol.">
        <title>Global analysis of biosynthetic gene clusters reveals vast potential of secondary metabolite production in Penicillium species.</title>
        <authorList>
            <person name="Nielsen J.C."/>
            <person name="Grijseels S."/>
            <person name="Prigent S."/>
            <person name="Ji B."/>
            <person name="Dainat J."/>
            <person name="Nielsen K.F."/>
            <person name="Frisvad J.C."/>
            <person name="Workman M."/>
            <person name="Nielsen J."/>
        </authorList>
    </citation>
    <scope>NUCLEOTIDE SEQUENCE [LARGE SCALE GENOMIC DNA]</scope>
    <source>
        <strain evidence="4">IBT 24891</strain>
    </source>
</reference>
<sequence>MASVLGSVLSPTDKAAGSSGDSWSNTTAIHTSDPTSGRNESRVTTETTHDSNMGVATWASVATCVGVVVLGGVWVFTQWRKRRTLRYLGRLENPDGATAVQQRSRRMPSVERILAIPGFPVLIGGFGTHCETALCSFEGIERLGVGGEGCWVFVGLDAPVLLPPAPGTSKCTTGWWICSHLILVQAVLHVTDVPSFCIFILLSFEIDHMIPQALCISFPTGGSILG</sequence>
<feature type="region of interest" description="Disordered" evidence="1">
    <location>
        <begin position="1"/>
        <end position="49"/>
    </location>
</feature>
<evidence type="ECO:0000313" key="4">
    <source>
        <dbReference type="Proteomes" id="UP000191285"/>
    </source>
</evidence>
<evidence type="ECO:0000313" key="3">
    <source>
        <dbReference type="EMBL" id="OQE15106.1"/>
    </source>
</evidence>
<keyword evidence="4" id="KW-1185">Reference proteome</keyword>
<protein>
    <submittedName>
        <fullName evidence="3">Uncharacterized protein</fullName>
    </submittedName>
</protein>
<dbReference type="AlphaFoldDB" id="A0A1V6SMB5"/>
<organism evidence="3 4">
    <name type="scientific">Penicillium steckii</name>
    <dbReference type="NCBI Taxonomy" id="303698"/>
    <lineage>
        <taxon>Eukaryota</taxon>
        <taxon>Fungi</taxon>
        <taxon>Dikarya</taxon>
        <taxon>Ascomycota</taxon>
        <taxon>Pezizomycotina</taxon>
        <taxon>Eurotiomycetes</taxon>
        <taxon>Eurotiomycetidae</taxon>
        <taxon>Eurotiales</taxon>
        <taxon>Aspergillaceae</taxon>
        <taxon>Penicillium</taxon>
    </lineage>
</organism>
<dbReference type="EMBL" id="MLKD01000030">
    <property type="protein sequence ID" value="OQE15106.1"/>
    <property type="molecule type" value="Genomic_DNA"/>
</dbReference>
<feature type="compositionally biased region" description="Polar residues" evidence="1">
    <location>
        <begin position="19"/>
        <end position="38"/>
    </location>
</feature>
<comment type="caution">
    <text evidence="3">The sequence shown here is derived from an EMBL/GenBank/DDBJ whole genome shotgun (WGS) entry which is preliminary data.</text>
</comment>
<evidence type="ECO:0000256" key="1">
    <source>
        <dbReference type="SAM" id="MobiDB-lite"/>
    </source>
</evidence>
<keyword evidence="2" id="KW-1133">Transmembrane helix</keyword>
<keyword evidence="2" id="KW-0812">Transmembrane</keyword>
<gene>
    <name evidence="3" type="ORF">PENSTE_c030G09199</name>
</gene>
<accession>A0A1V6SMB5</accession>
<name>A0A1V6SMB5_9EURO</name>
<feature type="compositionally biased region" description="Basic and acidic residues" evidence="1">
    <location>
        <begin position="39"/>
        <end position="49"/>
    </location>
</feature>
<keyword evidence="2" id="KW-0472">Membrane</keyword>
<evidence type="ECO:0000256" key="2">
    <source>
        <dbReference type="SAM" id="Phobius"/>
    </source>
</evidence>
<dbReference type="OrthoDB" id="10625340at2759"/>
<dbReference type="Proteomes" id="UP000191285">
    <property type="component" value="Unassembled WGS sequence"/>
</dbReference>
<proteinExistence type="predicted"/>